<dbReference type="Proteomes" id="UP000821845">
    <property type="component" value="Chromosome 5"/>
</dbReference>
<name>A0ACB7S9E1_HYAAI</name>
<proteinExistence type="predicted"/>
<comment type="caution">
    <text evidence="1">The sequence shown here is derived from an EMBL/GenBank/DDBJ whole genome shotgun (WGS) entry which is preliminary data.</text>
</comment>
<sequence length="602" mass="68265">MGDVLRVSLPRTSAPPWCLSTEEDSSKHDSDEDEATSRTHPYDMKVRLWANQAIPVGKVFSPAEGSVRLDRLEVYSVLDDNDVRHSLGCYDEIREVEERQVRHCNWVRFVRVAKRLSPRVNLVASRTSPQQRQAPVLYRVLRPVQPNTELVAFFSDSADEVHRITTSTPKTAVGLERRLFQRTLQDFPLDLSQNLLSPSTSTSASSASPSSCRASSSTSSSSSGLLRTPASITSTSTCSSSSPSTSEANNENIQPNQSRKSKEKKRRQKCMLSCEFCTKTFDRPSLLRRHMRTHTGEKPHACDVCGKAFSTSSSLNTHRRIHSGEKPHQCPVCGKRFTASSNLYYHRMTHSKASVPHALHTPDITVYLLLKKRTTNGKDMLVSQRQSIFQLKNAFIQVRDARWFDRAVIFLRILQEKPHKCPVCAKSFPTPGDLKTHAYVHSGSWPFRCHLCDRGFSKHTNLRNHLFLHTGDRPHTCDVCHKTFALACNLRAHMKTHQEEQRPLLGREAWYRRWPSKAAANQRISVFFNDLSPQGLPNCLGPSKSLGKHRRYGLPGGRKKEQKVNIYLSGLNTQLTRNRVDSDDREQLKVCQKKCQTPPIYV</sequence>
<dbReference type="EMBL" id="CM023485">
    <property type="protein sequence ID" value="KAH6931160.1"/>
    <property type="molecule type" value="Genomic_DNA"/>
</dbReference>
<accession>A0ACB7S9E1</accession>
<protein>
    <submittedName>
        <fullName evidence="1">Uncharacterized protein</fullName>
    </submittedName>
</protein>
<reference evidence="1" key="1">
    <citation type="submission" date="2020-05" db="EMBL/GenBank/DDBJ databases">
        <title>Large-scale comparative analyses of tick genomes elucidate their genetic diversity and vector capacities.</title>
        <authorList>
            <person name="Jia N."/>
            <person name="Wang J."/>
            <person name="Shi W."/>
            <person name="Du L."/>
            <person name="Sun Y."/>
            <person name="Zhan W."/>
            <person name="Jiang J."/>
            <person name="Wang Q."/>
            <person name="Zhang B."/>
            <person name="Ji P."/>
            <person name="Sakyi L.B."/>
            <person name="Cui X."/>
            <person name="Yuan T."/>
            <person name="Jiang B."/>
            <person name="Yang W."/>
            <person name="Lam T.T.-Y."/>
            <person name="Chang Q."/>
            <person name="Ding S."/>
            <person name="Wang X."/>
            <person name="Zhu J."/>
            <person name="Ruan X."/>
            <person name="Zhao L."/>
            <person name="Wei J."/>
            <person name="Que T."/>
            <person name="Du C."/>
            <person name="Cheng J."/>
            <person name="Dai P."/>
            <person name="Han X."/>
            <person name="Huang E."/>
            <person name="Gao Y."/>
            <person name="Liu J."/>
            <person name="Shao H."/>
            <person name="Ye R."/>
            <person name="Li L."/>
            <person name="Wei W."/>
            <person name="Wang X."/>
            <person name="Wang C."/>
            <person name="Yang T."/>
            <person name="Huo Q."/>
            <person name="Li W."/>
            <person name="Guo W."/>
            <person name="Chen H."/>
            <person name="Zhou L."/>
            <person name="Ni X."/>
            <person name="Tian J."/>
            <person name="Zhou Y."/>
            <person name="Sheng Y."/>
            <person name="Liu T."/>
            <person name="Pan Y."/>
            <person name="Xia L."/>
            <person name="Li J."/>
            <person name="Zhao F."/>
            <person name="Cao W."/>
        </authorList>
    </citation>
    <scope>NUCLEOTIDE SEQUENCE</scope>
    <source>
        <strain evidence="1">Hyas-2018</strain>
    </source>
</reference>
<gene>
    <name evidence="1" type="ORF">HPB50_022591</name>
</gene>
<evidence type="ECO:0000313" key="2">
    <source>
        <dbReference type="Proteomes" id="UP000821845"/>
    </source>
</evidence>
<keyword evidence="2" id="KW-1185">Reference proteome</keyword>
<organism evidence="1 2">
    <name type="scientific">Hyalomma asiaticum</name>
    <name type="common">Tick</name>
    <dbReference type="NCBI Taxonomy" id="266040"/>
    <lineage>
        <taxon>Eukaryota</taxon>
        <taxon>Metazoa</taxon>
        <taxon>Ecdysozoa</taxon>
        <taxon>Arthropoda</taxon>
        <taxon>Chelicerata</taxon>
        <taxon>Arachnida</taxon>
        <taxon>Acari</taxon>
        <taxon>Parasitiformes</taxon>
        <taxon>Ixodida</taxon>
        <taxon>Ixodoidea</taxon>
        <taxon>Ixodidae</taxon>
        <taxon>Hyalomminae</taxon>
        <taxon>Hyalomma</taxon>
    </lineage>
</organism>
<evidence type="ECO:0000313" key="1">
    <source>
        <dbReference type="EMBL" id="KAH6931160.1"/>
    </source>
</evidence>